<evidence type="ECO:0000256" key="2">
    <source>
        <dbReference type="SAM" id="Phobius"/>
    </source>
</evidence>
<evidence type="ECO:0000256" key="1">
    <source>
        <dbReference type="SAM" id="MobiDB-lite"/>
    </source>
</evidence>
<proteinExistence type="predicted"/>
<feature type="region of interest" description="Disordered" evidence="1">
    <location>
        <begin position="1"/>
        <end position="94"/>
    </location>
</feature>
<comment type="caution">
    <text evidence="3">The sequence shown here is derived from an EMBL/GenBank/DDBJ whole genome shotgun (WGS) entry which is preliminary data.</text>
</comment>
<gene>
    <name evidence="3" type="ORF">DKP76_16750</name>
</gene>
<reference evidence="3 4" key="1">
    <citation type="submission" date="2018-05" db="EMBL/GenBank/DDBJ databases">
        <title>Comparative genomic sequence analysis between strain HN4 and CCM 8460T (Falsochrobactrum ovis) will provide more evidence to prove that HN4 is a new species of Falsochrobactrum.</title>
        <authorList>
            <person name="Lyu W."/>
            <person name="Sun L."/>
            <person name="Yao L."/>
        </authorList>
    </citation>
    <scope>NUCLEOTIDE SEQUENCE [LARGE SCALE GENOMIC DNA]</scope>
    <source>
        <strain evidence="3 4">HN4</strain>
    </source>
</reference>
<dbReference type="EMBL" id="QGDB01000008">
    <property type="protein sequence ID" value="PWL16614.1"/>
    <property type="molecule type" value="Genomic_DNA"/>
</dbReference>
<evidence type="ECO:0000313" key="4">
    <source>
        <dbReference type="Proteomes" id="UP000245865"/>
    </source>
</evidence>
<protein>
    <submittedName>
        <fullName evidence="3">Uncharacterized protein</fullName>
    </submittedName>
</protein>
<keyword evidence="2" id="KW-0812">Transmembrane</keyword>
<accession>A0A316J4L1</accession>
<keyword evidence="2" id="KW-0472">Membrane</keyword>
<sequence>MKTNSPKKSAGARIRGSVQKGETGDKVPGFDPAAAPMETDAEAGGSSFPDNDAIPRSDGNPTKATESNASSHASGLRGWDSEESTHSSGRNGSMRKRPAFLFCLFILALIVVGFVFGSVRQ</sequence>
<name>A0A316J4L1_9HYPH</name>
<feature type="compositionally biased region" description="Polar residues" evidence="1">
    <location>
        <begin position="59"/>
        <end position="73"/>
    </location>
</feature>
<dbReference type="AlphaFoldDB" id="A0A316J4L1"/>
<organism evidence="3 4">
    <name type="scientific">Falsochrobactrum shanghaiense</name>
    <dbReference type="NCBI Taxonomy" id="2201899"/>
    <lineage>
        <taxon>Bacteria</taxon>
        <taxon>Pseudomonadati</taxon>
        <taxon>Pseudomonadota</taxon>
        <taxon>Alphaproteobacteria</taxon>
        <taxon>Hyphomicrobiales</taxon>
        <taxon>Brucellaceae</taxon>
        <taxon>Falsochrobactrum</taxon>
    </lineage>
</organism>
<keyword evidence="4" id="KW-1185">Reference proteome</keyword>
<feature type="transmembrane region" description="Helical" evidence="2">
    <location>
        <begin position="99"/>
        <end position="119"/>
    </location>
</feature>
<evidence type="ECO:0000313" key="3">
    <source>
        <dbReference type="EMBL" id="PWL16614.1"/>
    </source>
</evidence>
<keyword evidence="2" id="KW-1133">Transmembrane helix</keyword>
<dbReference type="Proteomes" id="UP000245865">
    <property type="component" value="Unassembled WGS sequence"/>
</dbReference>